<reference evidence="4" key="1">
    <citation type="journal article" date="2019" name="Int. J. Syst. Evol. Microbiol.">
        <title>The Global Catalogue of Microorganisms (GCM) 10K type strain sequencing project: providing services to taxonomists for standard genome sequencing and annotation.</title>
        <authorList>
            <consortium name="The Broad Institute Genomics Platform"/>
            <consortium name="The Broad Institute Genome Sequencing Center for Infectious Disease"/>
            <person name="Wu L."/>
            <person name="Ma J."/>
        </authorList>
    </citation>
    <scope>NUCLEOTIDE SEQUENCE [LARGE SCALE GENOMIC DNA]</scope>
    <source>
        <strain evidence="4">CGMCC 1.10759</strain>
    </source>
</reference>
<feature type="region of interest" description="Disordered" evidence="1">
    <location>
        <begin position="1"/>
        <end position="30"/>
    </location>
</feature>
<dbReference type="EMBL" id="JBHSDU010000015">
    <property type="protein sequence ID" value="MFC4314949.1"/>
    <property type="molecule type" value="Genomic_DNA"/>
</dbReference>
<comment type="caution">
    <text evidence="3">The sequence shown here is derived from an EMBL/GenBank/DDBJ whole genome shotgun (WGS) entry which is preliminary data.</text>
</comment>
<dbReference type="Pfam" id="PF08845">
    <property type="entry name" value="SymE_toxin"/>
    <property type="match status" value="1"/>
</dbReference>
<evidence type="ECO:0000259" key="2">
    <source>
        <dbReference type="Pfam" id="PF08845"/>
    </source>
</evidence>
<protein>
    <submittedName>
        <fullName evidence="3">SymE family type I addiction module toxin</fullName>
    </submittedName>
</protein>
<evidence type="ECO:0000313" key="3">
    <source>
        <dbReference type="EMBL" id="MFC4314949.1"/>
    </source>
</evidence>
<feature type="domain" description="Toxin SymE-like" evidence="2">
    <location>
        <begin position="47"/>
        <end position="83"/>
    </location>
</feature>
<evidence type="ECO:0000313" key="4">
    <source>
        <dbReference type="Proteomes" id="UP001595904"/>
    </source>
</evidence>
<accession>A0ABV8T855</accession>
<dbReference type="InterPro" id="IPR014944">
    <property type="entry name" value="Toxin_SymE-like"/>
</dbReference>
<dbReference type="RefSeq" id="WP_380606542.1">
    <property type="nucleotide sequence ID" value="NZ_JBHSDU010000015.1"/>
</dbReference>
<name>A0ABV8T855_9GAMM</name>
<organism evidence="3 4">
    <name type="scientific">Steroidobacter flavus</name>
    <dbReference type="NCBI Taxonomy" id="1842136"/>
    <lineage>
        <taxon>Bacteria</taxon>
        <taxon>Pseudomonadati</taxon>
        <taxon>Pseudomonadota</taxon>
        <taxon>Gammaproteobacteria</taxon>
        <taxon>Steroidobacterales</taxon>
        <taxon>Steroidobacteraceae</taxon>
        <taxon>Steroidobacter</taxon>
    </lineage>
</organism>
<proteinExistence type="predicted"/>
<gene>
    <name evidence="3" type="ORF">ACFPN2_38165</name>
</gene>
<dbReference type="Proteomes" id="UP001595904">
    <property type="component" value="Unassembled WGS sequence"/>
</dbReference>
<evidence type="ECO:0000256" key="1">
    <source>
        <dbReference type="SAM" id="MobiDB-lite"/>
    </source>
</evidence>
<keyword evidence="4" id="KW-1185">Reference proteome</keyword>
<sequence>MASAKCTLPSRGADAHIPSQSSEASESRQLKIRDFRPYKRLLEGSEPTPMPSLHLQGRWLENAGFPIGAHVRVRVTARGLVVELVECSSVVAELRGRRSRRARADISQG</sequence>